<evidence type="ECO:0000256" key="1">
    <source>
        <dbReference type="SAM" id="SignalP"/>
    </source>
</evidence>
<dbReference type="AlphaFoldDB" id="A2E5I3"/>
<name>A2E5I3_TRIV3</name>
<reference evidence="2" key="1">
    <citation type="submission" date="2006-10" db="EMBL/GenBank/DDBJ databases">
        <authorList>
            <person name="Amadeo P."/>
            <person name="Zhao Q."/>
            <person name="Wortman J."/>
            <person name="Fraser-Liggett C."/>
            <person name="Carlton J."/>
        </authorList>
    </citation>
    <scope>NUCLEOTIDE SEQUENCE</scope>
    <source>
        <strain evidence="2">G3</strain>
    </source>
</reference>
<dbReference type="Gene3D" id="2.60.120.260">
    <property type="entry name" value="Galactose-binding domain-like"/>
    <property type="match status" value="1"/>
</dbReference>
<evidence type="ECO:0000313" key="2">
    <source>
        <dbReference type="EMBL" id="EAY12024.1"/>
    </source>
</evidence>
<feature type="chain" id="PRO_5002643359" description="F5/8 type C domain containing protein" evidence="1">
    <location>
        <begin position="21"/>
        <end position="224"/>
    </location>
</feature>
<feature type="signal peptide" evidence="1">
    <location>
        <begin position="1"/>
        <end position="20"/>
    </location>
</feature>
<dbReference type="RefSeq" id="XP_001324247.1">
    <property type="nucleotide sequence ID" value="XM_001324212.1"/>
</dbReference>
<dbReference type="Proteomes" id="UP000001542">
    <property type="component" value="Unassembled WGS sequence"/>
</dbReference>
<keyword evidence="1" id="KW-0732">Signal</keyword>
<evidence type="ECO:0008006" key="4">
    <source>
        <dbReference type="Google" id="ProtNLM"/>
    </source>
</evidence>
<dbReference type="SUPFAM" id="SSF49785">
    <property type="entry name" value="Galactose-binding domain-like"/>
    <property type="match status" value="1"/>
</dbReference>
<protein>
    <recommendedName>
        <fullName evidence="4">F5/8 type C domain containing protein</fullName>
    </recommendedName>
</protein>
<dbReference type="InParanoid" id="A2E5I3"/>
<dbReference type="EMBL" id="DS113308">
    <property type="protein sequence ID" value="EAY12024.1"/>
    <property type="molecule type" value="Genomic_DNA"/>
</dbReference>
<organism evidence="2 3">
    <name type="scientific">Trichomonas vaginalis (strain ATCC PRA-98 / G3)</name>
    <dbReference type="NCBI Taxonomy" id="412133"/>
    <lineage>
        <taxon>Eukaryota</taxon>
        <taxon>Metamonada</taxon>
        <taxon>Parabasalia</taxon>
        <taxon>Trichomonadida</taxon>
        <taxon>Trichomonadidae</taxon>
        <taxon>Trichomonas</taxon>
    </lineage>
</organism>
<sequence length="224" mass="26378">MIFLLFNFIFCVNTSIIAKAYHDKILLIDASGSSRQRINGTKQVTKPEYAIYPWDKNYDWCSNCGRTKEEYPFITFSLQDRRMIFDRYFIRCGCCYKSDCCCDTDYYDYCVDCCLYSWALQISDDNVEWKEVHRVEKERGMRRCNEKSYKLDKSYNAKYVKLVQIQPCLGYPPCMSINRIDFYGDIIGGDDLHQQIEGEDFIPVRDDDEDVSIIGHISKNVKVN</sequence>
<gene>
    <name evidence="2" type="ORF">TVAG_038700</name>
</gene>
<proteinExistence type="predicted"/>
<keyword evidence="3" id="KW-1185">Reference proteome</keyword>
<evidence type="ECO:0000313" key="3">
    <source>
        <dbReference type="Proteomes" id="UP000001542"/>
    </source>
</evidence>
<accession>A2E5I3</accession>
<dbReference type="InterPro" id="IPR008979">
    <property type="entry name" value="Galactose-bd-like_sf"/>
</dbReference>
<dbReference type="VEuPathDB" id="TrichDB:TVAGG3_0926340"/>
<dbReference type="KEGG" id="tva:4769984"/>
<dbReference type="VEuPathDB" id="TrichDB:TVAG_038700"/>
<reference evidence="2" key="2">
    <citation type="journal article" date="2007" name="Science">
        <title>Draft genome sequence of the sexually transmitted pathogen Trichomonas vaginalis.</title>
        <authorList>
            <person name="Carlton J.M."/>
            <person name="Hirt R.P."/>
            <person name="Silva J.C."/>
            <person name="Delcher A.L."/>
            <person name="Schatz M."/>
            <person name="Zhao Q."/>
            <person name="Wortman J.R."/>
            <person name="Bidwell S.L."/>
            <person name="Alsmark U.C.M."/>
            <person name="Besteiro S."/>
            <person name="Sicheritz-Ponten T."/>
            <person name="Noel C.J."/>
            <person name="Dacks J.B."/>
            <person name="Foster P.G."/>
            <person name="Simillion C."/>
            <person name="Van de Peer Y."/>
            <person name="Miranda-Saavedra D."/>
            <person name="Barton G.J."/>
            <person name="Westrop G.D."/>
            <person name="Mueller S."/>
            <person name="Dessi D."/>
            <person name="Fiori P.L."/>
            <person name="Ren Q."/>
            <person name="Paulsen I."/>
            <person name="Zhang H."/>
            <person name="Bastida-Corcuera F.D."/>
            <person name="Simoes-Barbosa A."/>
            <person name="Brown M.T."/>
            <person name="Hayes R.D."/>
            <person name="Mukherjee M."/>
            <person name="Okumura C.Y."/>
            <person name="Schneider R."/>
            <person name="Smith A.J."/>
            <person name="Vanacova S."/>
            <person name="Villalvazo M."/>
            <person name="Haas B.J."/>
            <person name="Pertea M."/>
            <person name="Feldblyum T.V."/>
            <person name="Utterback T.R."/>
            <person name="Shu C.L."/>
            <person name="Osoegawa K."/>
            <person name="de Jong P.J."/>
            <person name="Hrdy I."/>
            <person name="Horvathova L."/>
            <person name="Zubacova Z."/>
            <person name="Dolezal P."/>
            <person name="Malik S.B."/>
            <person name="Logsdon J.M. Jr."/>
            <person name="Henze K."/>
            <person name="Gupta A."/>
            <person name="Wang C.C."/>
            <person name="Dunne R.L."/>
            <person name="Upcroft J.A."/>
            <person name="Upcroft P."/>
            <person name="White O."/>
            <person name="Salzberg S.L."/>
            <person name="Tang P."/>
            <person name="Chiu C.-H."/>
            <person name="Lee Y.-S."/>
            <person name="Embley T.M."/>
            <person name="Coombs G.H."/>
            <person name="Mottram J.C."/>
            <person name="Tachezy J."/>
            <person name="Fraser-Liggett C.M."/>
            <person name="Johnson P.J."/>
        </authorList>
    </citation>
    <scope>NUCLEOTIDE SEQUENCE [LARGE SCALE GENOMIC DNA]</scope>
    <source>
        <strain evidence="2">G3</strain>
    </source>
</reference>